<evidence type="ECO:0000256" key="1">
    <source>
        <dbReference type="SAM" id="MobiDB-lite"/>
    </source>
</evidence>
<feature type="region of interest" description="Disordered" evidence="1">
    <location>
        <begin position="153"/>
        <end position="198"/>
    </location>
</feature>
<evidence type="ECO:0000313" key="2">
    <source>
        <dbReference type="EMBL" id="KAG7660414.1"/>
    </source>
</evidence>
<accession>A0A8J5QDC9</accession>
<comment type="caution">
    <text evidence="2">The sequence shown here is derived from an EMBL/GenBank/DDBJ whole genome shotgun (WGS) entry which is preliminary data.</text>
</comment>
<feature type="compositionally biased region" description="Low complexity" evidence="1">
    <location>
        <begin position="161"/>
        <end position="176"/>
    </location>
</feature>
<dbReference type="EMBL" id="JAGSYN010000306">
    <property type="protein sequence ID" value="KAG7660414.1"/>
    <property type="molecule type" value="Genomic_DNA"/>
</dbReference>
<gene>
    <name evidence="2" type="ORF">J8A68_006070</name>
</gene>
<keyword evidence="3" id="KW-1185">Reference proteome</keyword>
<reference evidence="2 3" key="1">
    <citation type="journal article" date="2021" name="DNA Res.">
        <title>Genome analysis of Candida subhashii reveals its hybrid nature and dual mitochondrial genome conformations.</title>
        <authorList>
            <person name="Mixao V."/>
            <person name="Hegedusova E."/>
            <person name="Saus E."/>
            <person name="Pryszcz L.P."/>
            <person name="Cillingova A."/>
            <person name="Nosek J."/>
            <person name="Gabaldon T."/>
        </authorList>
    </citation>
    <scope>NUCLEOTIDE SEQUENCE [LARGE SCALE GENOMIC DNA]</scope>
    <source>
        <strain evidence="2 3">CBS 10753</strain>
    </source>
</reference>
<dbReference type="Proteomes" id="UP000694255">
    <property type="component" value="Unassembled WGS sequence"/>
</dbReference>
<dbReference type="GeneID" id="73472869"/>
<feature type="region of interest" description="Disordered" evidence="1">
    <location>
        <begin position="59"/>
        <end position="116"/>
    </location>
</feature>
<feature type="region of interest" description="Disordered" evidence="1">
    <location>
        <begin position="376"/>
        <end position="401"/>
    </location>
</feature>
<sequence length="642" mass="72654">MSKRASQRLTSYDFPPIIPAQIDDIDVSHAVKTYKPGHTDPKDLPAKLPIYNEATGSIRRFVKRRESNSNSSSPERQSPMTMTASSVWPQKDLPPVPNLSELTTKRTSHISDSSVEEDARRILATKYYHQRVSSYPNPQSDLNSPTESIPRISELQSTKPSRVSLSSSTYSSDCSSEVNTQRRPFSAQRRSSSLGLDNITPISTADSYIQMGTIPYQAQRRVQTVDSPSRQIEFFDYDVIEEYQEYDDANSNDSIFSEPSSEELCMVVNKGGRKIDLKEYPEVPSILPKTRGKKSQSSPEREIIQQTYPPGKPRPASLDINKSTSSESNRRHSRYDVFQERDKIRQEVRQGPFSFCLDIPSDYEYSRFPTVTNRPLSQLQFPDIPPNPQPTKGGGSIKSPQKRVVSDFGSYRNTSSSLIVPIMKKVESLKSGFSPQKKKVEIVEPPHRIVFESADRESQQNSSRPVQRLDNEQAVPSGSQHTRTVNDFEFHPKSSFPMSSSTSKQESPRSTSLQKRAVSDFGYSPKTSFPISSIPLVQRTDLPRGRSPTKRIISDFGHYTNLQFSVQSSPNKDHPESISPQNNRIQSDIGYYVSHIRPQIEKDIMKEKAQSFINRFKSQQLQQSTSPDEKGLPSLPTPDQWR</sequence>
<dbReference type="AlphaFoldDB" id="A0A8J5QDC9"/>
<feature type="region of interest" description="Disordered" evidence="1">
    <location>
        <begin position="282"/>
        <end position="335"/>
    </location>
</feature>
<feature type="compositionally biased region" description="Polar residues" evidence="1">
    <location>
        <begin position="504"/>
        <end position="514"/>
    </location>
</feature>
<feature type="compositionally biased region" description="Polar residues" evidence="1">
    <location>
        <begin position="177"/>
        <end position="198"/>
    </location>
</feature>
<evidence type="ECO:0000313" key="3">
    <source>
        <dbReference type="Proteomes" id="UP000694255"/>
    </source>
</evidence>
<feature type="compositionally biased region" description="Low complexity" evidence="1">
    <location>
        <begin position="68"/>
        <end position="79"/>
    </location>
</feature>
<feature type="region of interest" description="Disordered" evidence="1">
    <location>
        <begin position="616"/>
        <end position="642"/>
    </location>
</feature>
<name>A0A8J5QDC9_9ASCO</name>
<feature type="compositionally biased region" description="Polar residues" evidence="1">
    <location>
        <begin position="474"/>
        <end position="483"/>
    </location>
</feature>
<feature type="compositionally biased region" description="Polar residues" evidence="1">
    <location>
        <begin position="616"/>
        <end position="626"/>
    </location>
</feature>
<dbReference type="OrthoDB" id="4024635at2759"/>
<feature type="compositionally biased region" description="Low complexity" evidence="1">
    <location>
        <begin position="494"/>
        <end position="503"/>
    </location>
</feature>
<organism evidence="2 3">
    <name type="scientific">[Candida] subhashii</name>
    <dbReference type="NCBI Taxonomy" id="561895"/>
    <lineage>
        <taxon>Eukaryota</taxon>
        <taxon>Fungi</taxon>
        <taxon>Dikarya</taxon>
        <taxon>Ascomycota</taxon>
        <taxon>Saccharomycotina</taxon>
        <taxon>Pichiomycetes</taxon>
        <taxon>Debaryomycetaceae</taxon>
        <taxon>Spathaspora</taxon>
    </lineage>
</organism>
<dbReference type="RefSeq" id="XP_049260648.1">
    <property type="nucleotide sequence ID" value="XM_049410204.1"/>
</dbReference>
<proteinExistence type="predicted"/>
<feature type="region of interest" description="Disordered" evidence="1">
    <location>
        <begin position="450"/>
        <end position="516"/>
    </location>
</feature>
<protein>
    <submittedName>
        <fullName evidence="2">Uncharacterized protein</fullName>
    </submittedName>
</protein>